<dbReference type="AlphaFoldDB" id="A0AAE1G2C8"/>
<evidence type="ECO:0008006" key="11">
    <source>
        <dbReference type="Google" id="ProtNLM"/>
    </source>
</evidence>
<evidence type="ECO:0000313" key="10">
    <source>
        <dbReference type="Proteomes" id="UP001286313"/>
    </source>
</evidence>
<dbReference type="InterPro" id="IPR011706">
    <property type="entry name" value="Cu-oxidase_C"/>
</dbReference>
<dbReference type="InterPro" id="IPR008972">
    <property type="entry name" value="Cupredoxin"/>
</dbReference>
<gene>
    <name evidence="9" type="ORF">Pcinc_010909</name>
</gene>
<dbReference type="SUPFAM" id="SSF49503">
    <property type="entry name" value="Cupredoxins"/>
    <property type="match status" value="3"/>
</dbReference>
<protein>
    <recommendedName>
        <fullName evidence="11">Laccase</fullName>
    </recommendedName>
</protein>
<dbReference type="PANTHER" id="PTHR11709:SF394">
    <property type="entry name" value="FI03373P-RELATED"/>
    <property type="match status" value="1"/>
</dbReference>
<dbReference type="CDD" id="cd13905">
    <property type="entry name" value="CuRO_3_tcLLC2_insect_like"/>
    <property type="match status" value="1"/>
</dbReference>
<dbReference type="GO" id="GO:0016491">
    <property type="term" value="F:oxidoreductase activity"/>
    <property type="evidence" value="ECO:0007669"/>
    <property type="project" value="UniProtKB-KW"/>
</dbReference>
<dbReference type="GO" id="GO:0005507">
    <property type="term" value="F:copper ion binding"/>
    <property type="evidence" value="ECO:0007669"/>
    <property type="project" value="InterPro"/>
</dbReference>
<keyword evidence="10" id="KW-1185">Reference proteome</keyword>
<dbReference type="FunFam" id="2.60.40.420:FF:000045">
    <property type="entry name" value="Laccase 2"/>
    <property type="match status" value="1"/>
</dbReference>
<keyword evidence="2" id="KW-0479">Metal-binding</keyword>
<evidence type="ECO:0000259" key="6">
    <source>
        <dbReference type="Pfam" id="PF00394"/>
    </source>
</evidence>
<dbReference type="PANTHER" id="PTHR11709">
    <property type="entry name" value="MULTI-COPPER OXIDASE"/>
    <property type="match status" value="1"/>
</dbReference>
<reference evidence="9" key="1">
    <citation type="submission" date="2023-10" db="EMBL/GenBank/DDBJ databases">
        <title>Genome assemblies of two species of porcelain crab, Petrolisthes cinctipes and Petrolisthes manimaculis (Anomura: Porcellanidae).</title>
        <authorList>
            <person name="Angst P."/>
        </authorList>
    </citation>
    <scope>NUCLEOTIDE SEQUENCE</scope>
    <source>
        <strain evidence="9">PB745_01</strain>
        <tissue evidence="9">Gill</tissue>
    </source>
</reference>
<evidence type="ECO:0000256" key="5">
    <source>
        <dbReference type="SAM" id="SignalP"/>
    </source>
</evidence>
<dbReference type="CDD" id="cd13884">
    <property type="entry name" value="CuRO_2_tcLCC_insect_like"/>
    <property type="match status" value="1"/>
</dbReference>
<evidence type="ECO:0000313" key="9">
    <source>
        <dbReference type="EMBL" id="KAK3884835.1"/>
    </source>
</evidence>
<evidence type="ECO:0000256" key="3">
    <source>
        <dbReference type="ARBA" id="ARBA00023002"/>
    </source>
</evidence>
<feature type="signal peptide" evidence="5">
    <location>
        <begin position="1"/>
        <end position="20"/>
    </location>
</feature>
<dbReference type="Pfam" id="PF07731">
    <property type="entry name" value="Cu-oxidase_2"/>
    <property type="match status" value="1"/>
</dbReference>
<dbReference type="EMBL" id="JAWQEG010000844">
    <property type="protein sequence ID" value="KAK3884835.1"/>
    <property type="molecule type" value="Genomic_DNA"/>
</dbReference>
<accession>A0AAE1G2C8</accession>
<evidence type="ECO:0000256" key="1">
    <source>
        <dbReference type="ARBA" id="ARBA00010609"/>
    </source>
</evidence>
<dbReference type="InterPro" id="IPR011707">
    <property type="entry name" value="Cu-oxidase-like_N"/>
</dbReference>
<evidence type="ECO:0000259" key="8">
    <source>
        <dbReference type="Pfam" id="PF07732"/>
    </source>
</evidence>
<comment type="similarity">
    <text evidence="1">Belongs to the multicopper oxidase family.</text>
</comment>
<dbReference type="Proteomes" id="UP001286313">
    <property type="component" value="Unassembled WGS sequence"/>
</dbReference>
<keyword evidence="5" id="KW-0732">Signal</keyword>
<feature type="domain" description="Plastocyanin-like" evidence="6">
    <location>
        <begin position="192"/>
        <end position="345"/>
    </location>
</feature>
<dbReference type="Pfam" id="PF07732">
    <property type="entry name" value="Cu-oxidase_3"/>
    <property type="match status" value="1"/>
</dbReference>
<dbReference type="InterPro" id="IPR002355">
    <property type="entry name" value="Cu_oxidase_Cu_BS"/>
</dbReference>
<dbReference type="Pfam" id="PF00394">
    <property type="entry name" value="Cu-oxidase"/>
    <property type="match status" value="1"/>
</dbReference>
<feature type="domain" description="Plastocyanin-like" evidence="7">
    <location>
        <begin position="468"/>
        <end position="591"/>
    </location>
</feature>
<proteinExistence type="inferred from homology"/>
<dbReference type="Gene3D" id="2.60.40.420">
    <property type="entry name" value="Cupredoxins - blue copper proteins"/>
    <property type="match status" value="3"/>
</dbReference>
<dbReference type="FunFam" id="2.60.40.420:FF:000031">
    <property type="entry name" value="Laccase-2 isoform A"/>
    <property type="match status" value="1"/>
</dbReference>
<organism evidence="9 10">
    <name type="scientific">Petrolisthes cinctipes</name>
    <name type="common">Flat porcelain crab</name>
    <dbReference type="NCBI Taxonomy" id="88211"/>
    <lineage>
        <taxon>Eukaryota</taxon>
        <taxon>Metazoa</taxon>
        <taxon>Ecdysozoa</taxon>
        <taxon>Arthropoda</taxon>
        <taxon>Crustacea</taxon>
        <taxon>Multicrustacea</taxon>
        <taxon>Malacostraca</taxon>
        <taxon>Eumalacostraca</taxon>
        <taxon>Eucarida</taxon>
        <taxon>Decapoda</taxon>
        <taxon>Pleocyemata</taxon>
        <taxon>Anomura</taxon>
        <taxon>Galatheoidea</taxon>
        <taxon>Porcellanidae</taxon>
        <taxon>Petrolisthes</taxon>
    </lineage>
</organism>
<keyword evidence="4" id="KW-0186">Copper</keyword>
<dbReference type="InterPro" id="IPR001117">
    <property type="entry name" value="Cu-oxidase_2nd"/>
</dbReference>
<evidence type="ECO:0000256" key="4">
    <source>
        <dbReference type="ARBA" id="ARBA00023008"/>
    </source>
</evidence>
<feature type="chain" id="PRO_5042080267" description="Laccase" evidence="5">
    <location>
        <begin position="21"/>
        <end position="613"/>
    </location>
</feature>
<evidence type="ECO:0000256" key="2">
    <source>
        <dbReference type="ARBA" id="ARBA00022723"/>
    </source>
</evidence>
<dbReference type="GO" id="GO:0006826">
    <property type="term" value="P:iron ion transport"/>
    <property type="evidence" value="ECO:0007669"/>
    <property type="project" value="TreeGrafter"/>
</dbReference>
<comment type="caution">
    <text evidence="9">The sequence shown here is derived from an EMBL/GenBank/DDBJ whole genome shotgun (WGS) entry which is preliminary data.</text>
</comment>
<dbReference type="InterPro" id="IPR045087">
    <property type="entry name" value="Cu-oxidase_fam"/>
</dbReference>
<name>A0AAE1G2C8_PETCI</name>
<feature type="domain" description="Plastocyanin-like" evidence="8">
    <location>
        <begin position="66"/>
        <end position="178"/>
    </location>
</feature>
<dbReference type="PROSITE" id="PS00080">
    <property type="entry name" value="MULTICOPPER_OXIDASE2"/>
    <property type="match status" value="1"/>
</dbReference>
<dbReference type="CDD" id="cd13858">
    <property type="entry name" value="CuRO_1_tcLCC2_insect_like"/>
    <property type="match status" value="1"/>
</dbReference>
<dbReference type="GO" id="GO:0005886">
    <property type="term" value="C:plasma membrane"/>
    <property type="evidence" value="ECO:0007669"/>
    <property type="project" value="TreeGrafter"/>
</dbReference>
<evidence type="ECO:0000259" key="7">
    <source>
        <dbReference type="Pfam" id="PF07731"/>
    </source>
</evidence>
<keyword evidence="3" id="KW-0560">Oxidoreductase</keyword>
<sequence length="613" mass="67625">MGRRVVNVMTVLLLSTLTSAAHECERTCVVGDTRTCVYEFHLQGYHTMGRACYDCPNTLSDCLREECVATDGVAKPILAVNRQLPGPDIQVCEGDRIVVDLYNHLLSDTEALHWHGQHMRDSQYYDGVPFLTQCPILPGLVFRYDFPAATPGTHLWHSHVGLHRGSGVFGSMVVRQAEDPHLGSYHIDSPQHVLMLHDWSHEFILNKFLDRYFYTKDDFPNTILVNGKGRNSAAELEGIVAPLTELEVVEVTPGLRHRLRFINGEGFNCPMVVSVDGHQFLIIAVDGDPIVPFLADSFVMFSGERFDVVIDANQTIDNYWIRVNGLTDCEPFGCVQGAVLRYEGAPEQDPTAPLTYDPTYPPGVVVNPLNSAGGVPEEATMIDLDALQPSALPQTVDKQFYLAFDFNKVNNTGFFNPELYPLNSVSDEWQINTPQLNDLSFVLPTSPPLSQPNDPQPTVCLYGEAPPCEGDFCSCTYVMEVALGEAVEMVLIDEGNIGQENHPFHLHGYNFYVVAMGRLGNSTSVDEVAALDASGGITRKLQDAVKKDSVTIPDGGYTIIRFTADNPGWWLMHCHLVFHSEVGMVAALHVGEPSDLPPVPQGFNTCGSFLPSL</sequence>